<sequence>MAESRYAQGFREYGGKVSPDPELIDIVDADNSAALRRIMSEHGWPAPSLVGEQASDAALLLTLRSQPDVQIQALGVIGDAVGRGEANPQHLAYLTDRILLRLETPQLYGTHYVDRHDGRGFTRWDVIDPDTLNTRRAEVGLGPLADYDTAARTHN</sequence>
<accession>A0A1V0TTJ9</accession>
<dbReference type="AlphaFoldDB" id="A0A1V0TTJ9"/>
<dbReference type="Pfam" id="PF20329">
    <property type="entry name" value="DUF6624"/>
    <property type="match status" value="1"/>
</dbReference>
<protein>
    <submittedName>
        <fullName evidence="1">Uncharacterized protein</fullName>
    </submittedName>
</protein>
<evidence type="ECO:0000313" key="1">
    <source>
        <dbReference type="EMBL" id="ARF56012.1"/>
    </source>
</evidence>
<evidence type="ECO:0000313" key="2">
    <source>
        <dbReference type="Proteomes" id="UP000192726"/>
    </source>
</evidence>
<proteinExistence type="predicted"/>
<dbReference type="Proteomes" id="UP000192726">
    <property type="component" value="Chromosome"/>
</dbReference>
<reference evidence="1 2" key="1">
    <citation type="submission" date="2017-04" db="EMBL/GenBank/DDBJ databases">
        <title>Complete Genome Sequence of Streptomyces gilvosporeus F607, a Capable Producer of Natamycin.</title>
        <authorList>
            <person name="Zong G."/>
            <person name="Zhong C."/>
            <person name="Fu J."/>
            <person name="Qin R."/>
            <person name="Cao G."/>
        </authorList>
    </citation>
    <scope>NUCLEOTIDE SEQUENCE [LARGE SCALE GENOMIC DNA]</scope>
    <source>
        <strain evidence="1 2">F607</strain>
    </source>
</reference>
<dbReference type="InterPro" id="IPR046732">
    <property type="entry name" value="DUF6624"/>
</dbReference>
<dbReference type="KEGG" id="sgv:B1H19_19090"/>
<dbReference type="EMBL" id="CP020569">
    <property type="protein sequence ID" value="ARF56012.1"/>
    <property type="molecule type" value="Genomic_DNA"/>
</dbReference>
<dbReference type="STRING" id="553510.B1H19_19090"/>
<keyword evidence="2" id="KW-1185">Reference proteome</keyword>
<organism evidence="1 2">
    <name type="scientific">Streptomyces gilvosporeus</name>
    <dbReference type="NCBI Taxonomy" id="553510"/>
    <lineage>
        <taxon>Bacteria</taxon>
        <taxon>Bacillati</taxon>
        <taxon>Actinomycetota</taxon>
        <taxon>Actinomycetes</taxon>
        <taxon>Kitasatosporales</taxon>
        <taxon>Streptomycetaceae</taxon>
        <taxon>Streptomyces</taxon>
    </lineage>
</organism>
<gene>
    <name evidence="1" type="ORF">B1H19_19090</name>
</gene>
<name>A0A1V0TTJ9_9ACTN</name>